<reference evidence="10 11" key="1">
    <citation type="submission" date="2021-05" db="EMBL/GenBank/DDBJ databases">
        <title>Genetic and Functional Diversity in Clade A Lucinid endosymbionts from the Bahamas.</title>
        <authorList>
            <person name="Giani N.M."/>
            <person name="Engel A.S."/>
            <person name="Campbell B.J."/>
        </authorList>
    </citation>
    <scope>NUCLEOTIDE SEQUENCE [LARGE SCALE GENOMIC DNA]</scope>
    <source>
        <strain evidence="10">LUC16012Gg_MoonRockCtena</strain>
    </source>
</reference>
<dbReference type="InterPro" id="IPR001633">
    <property type="entry name" value="EAL_dom"/>
</dbReference>
<dbReference type="InterPro" id="IPR052155">
    <property type="entry name" value="Biofilm_reg_signaling"/>
</dbReference>
<dbReference type="SUPFAM" id="SSF55073">
    <property type="entry name" value="Nucleotide cyclase"/>
    <property type="match status" value="1"/>
</dbReference>
<dbReference type="SUPFAM" id="SSF141868">
    <property type="entry name" value="EAL domain-like"/>
    <property type="match status" value="1"/>
</dbReference>
<accession>A0A944MA90</accession>
<feature type="domain" description="GGDEF" evidence="9">
    <location>
        <begin position="804"/>
        <end position="937"/>
    </location>
</feature>
<comment type="caution">
    <text evidence="10">The sequence shown here is derived from an EMBL/GenBank/DDBJ whole genome shotgun (WGS) entry which is preliminary data.</text>
</comment>
<dbReference type="InterPro" id="IPR013656">
    <property type="entry name" value="PAS_4"/>
</dbReference>
<dbReference type="CDD" id="cd01949">
    <property type="entry name" value="GGDEF"/>
    <property type="match status" value="1"/>
</dbReference>
<dbReference type="FunFam" id="3.20.20.450:FF:000001">
    <property type="entry name" value="Cyclic di-GMP phosphodiesterase yahA"/>
    <property type="match status" value="1"/>
</dbReference>
<dbReference type="InterPro" id="IPR000700">
    <property type="entry name" value="PAS-assoc_C"/>
</dbReference>
<dbReference type="InterPro" id="IPR000014">
    <property type="entry name" value="PAS"/>
</dbReference>
<dbReference type="Proteomes" id="UP000770889">
    <property type="component" value="Unassembled WGS sequence"/>
</dbReference>
<dbReference type="Pfam" id="PF08448">
    <property type="entry name" value="PAS_4"/>
    <property type="match status" value="2"/>
</dbReference>
<dbReference type="Gene3D" id="3.40.190.10">
    <property type="entry name" value="Periplasmic binding protein-like II"/>
    <property type="match status" value="2"/>
</dbReference>
<dbReference type="PROSITE" id="PS50113">
    <property type="entry name" value="PAC"/>
    <property type="match status" value="3"/>
</dbReference>
<evidence type="ECO:0000259" key="7">
    <source>
        <dbReference type="PROSITE" id="PS50113"/>
    </source>
</evidence>
<dbReference type="Pfam" id="PF00990">
    <property type="entry name" value="GGDEF"/>
    <property type="match status" value="1"/>
</dbReference>
<dbReference type="InterPro" id="IPR015168">
    <property type="entry name" value="SsuA/THI5"/>
</dbReference>
<dbReference type="GO" id="GO:0071111">
    <property type="term" value="F:cyclic-guanylate-specific phosphodiesterase activity"/>
    <property type="evidence" value="ECO:0007669"/>
    <property type="project" value="UniProtKB-EC"/>
</dbReference>
<dbReference type="FunFam" id="3.30.70.270:FF:000001">
    <property type="entry name" value="Diguanylate cyclase domain protein"/>
    <property type="match status" value="1"/>
</dbReference>
<dbReference type="InterPro" id="IPR029787">
    <property type="entry name" value="Nucleotide_cyclase"/>
</dbReference>
<dbReference type="Gene3D" id="3.30.450.20">
    <property type="entry name" value="PAS domain"/>
    <property type="match status" value="3"/>
</dbReference>
<dbReference type="SMART" id="SM00267">
    <property type="entry name" value="GGDEF"/>
    <property type="match status" value="1"/>
</dbReference>
<name>A0A944MA90_9GAMM</name>
<dbReference type="InterPro" id="IPR035919">
    <property type="entry name" value="EAL_sf"/>
</dbReference>
<dbReference type="EC" id="3.1.4.52" evidence="2"/>
<dbReference type="SMART" id="SM00052">
    <property type="entry name" value="EAL"/>
    <property type="match status" value="1"/>
</dbReference>
<dbReference type="SUPFAM" id="SSF53850">
    <property type="entry name" value="Periplasmic binding protein-like II"/>
    <property type="match status" value="1"/>
</dbReference>
<feature type="domain" description="EAL" evidence="8">
    <location>
        <begin position="946"/>
        <end position="1200"/>
    </location>
</feature>
<protein>
    <recommendedName>
        <fullName evidence="2">cyclic-guanylate-specific phosphodiesterase</fullName>
        <ecNumber evidence="2">3.1.4.52</ecNumber>
    </recommendedName>
</protein>
<dbReference type="Gene3D" id="3.30.70.270">
    <property type="match status" value="1"/>
</dbReference>
<keyword evidence="5" id="KW-1133">Transmembrane helix</keyword>
<comment type="catalytic activity">
    <reaction evidence="4">
        <text>3',3'-c-di-GMP + H2O = 5'-phosphoguanylyl(3'-&gt;5')guanosine + H(+)</text>
        <dbReference type="Rhea" id="RHEA:24902"/>
        <dbReference type="ChEBI" id="CHEBI:15377"/>
        <dbReference type="ChEBI" id="CHEBI:15378"/>
        <dbReference type="ChEBI" id="CHEBI:58754"/>
        <dbReference type="ChEBI" id="CHEBI:58805"/>
        <dbReference type="EC" id="3.1.4.52"/>
    </reaction>
    <physiologicalReaction direction="left-to-right" evidence="4">
        <dbReference type="Rhea" id="RHEA:24903"/>
    </physiologicalReaction>
</comment>
<keyword evidence="5" id="KW-0812">Transmembrane</keyword>
<dbReference type="InterPro" id="IPR043128">
    <property type="entry name" value="Rev_trsase/Diguanyl_cyclase"/>
</dbReference>
<proteinExistence type="predicted"/>
<dbReference type="InterPro" id="IPR001610">
    <property type="entry name" value="PAC"/>
</dbReference>
<dbReference type="CDD" id="cd01948">
    <property type="entry name" value="EAL"/>
    <property type="match status" value="1"/>
</dbReference>
<sequence>MISVFDTNPWRRGLLLFLVLFPPLLGSAAGAGEIASIDELAVVELQLKWKHQFQFAGYYAALEKGYYRQAGLDVRIREHSGERSPLDVLLDGDAEFAVTSADVVISRAQGYPVVALAAIYQHSPYALLVRADSGIQTVSDLAGKRIMLGQGWQDAALQAMLQRGGLETTAFQRLESNFDATSLLRDEVDAFNAYVTDQGFLLREVGVEPHYIMPKDYGLDFYGDVLVTLESEIEDNPQRVEAFRRATLEGWNYALTHDEEIVDLILEKYNTQGMSREHLRYEAAMSQQLIDPLLVEIGYMNPERWEHIKSIFVELGFLGPNSRIKGMMYEELRRLPPWVEWITRYQKLLLFGLIAMMVLSLLVVIFRMRHLVRIRTHALIESARHYRTVFDAAPEGMWLIDPSRKTVDVNMRLMELLGYSKREMVGRTPLEFVDDVNREIFIEQTSKIATTDRRSYDIELRHKDGYNIPTRFSAVTLRGDDRSVKAAIAFVEDITERKRMEAELRSSELNLRRLVDAEPASVTTLDENGKLLSINPAGLEILEAEDMAKLREVSLDRLVDEPYREQFKKLNRLVFNGQRGTLTYSITGLEGRKAWLETHSVPIKDAHGKVVQHLGLTHDVTDRLRMEQQVLEDREFLQSVIDSISDSVMVIDRGLRIQLMNQSVKSRLKDFHVEPGKISHYFDLPFVSAPAGGDLIQDCPVHRVLQVGKQASAILSRPVSKAQSSLSKVEVIASPLLNPDGSLRGVIEVARDITEHLDLLEEVRQQKDDLQHLAHHDPLTNLPNRALFLLRLKQAISKAKRSGLQMAVLFVDLDRFKEINDSLGHAFGDRVLKQVAKRFKHSVREDDTIARLGGDEFTFIVEGLNRPQDAAQMAQQIIRSLEMPVRVDSHQLFITTSIGISVFPQDGKSAETMLRNADTAMYKAKDEGKNTFHYYTEDMTEQAFERIFLEASLRRALAQDELAVYYQPQVDTRSGAIIGVEALVRWMHPEMGLFLPSRFIPLAEDTGLIQPLGEQIMRIACRQMVGWDRQGIRPGRLAINLSGKQVSSKELLLSLKAILAETGCRPEWLEFEVTEGFLMRDPEQSVSILQQLRELGIELAIDDFGTGYSSLAYLKRFPLTRLKIDQSFIRDVPVDMDDIAITRAIIALGQSLNLQILAEGVESEEQKSFLIDEGCSEAQGYYFSHPLAEDEMTRLLATTRRLPLETADD</sequence>
<keyword evidence="3" id="KW-0973">c-di-GMP</keyword>
<evidence type="ECO:0000256" key="1">
    <source>
        <dbReference type="ARBA" id="ARBA00001946"/>
    </source>
</evidence>
<dbReference type="PROSITE" id="PS50887">
    <property type="entry name" value="GGDEF"/>
    <property type="match status" value="1"/>
</dbReference>
<evidence type="ECO:0000259" key="6">
    <source>
        <dbReference type="PROSITE" id="PS50112"/>
    </source>
</evidence>
<comment type="cofactor">
    <cofactor evidence="1">
        <name>Mg(2+)</name>
        <dbReference type="ChEBI" id="CHEBI:18420"/>
    </cofactor>
</comment>
<evidence type="ECO:0000256" key="4">
    <source>
        <dbReference type="ARBA" id="ARBA00051114"/>
    </source>
</evidence>
<evidence type="ECO:0000256" key="3">
    <source>
        <dbReference type="ARBA" id="ARBA00022636"/>
    </source>
</evidence>
<dbReference type="InterPro" id="IPR000160">
    <property type="entry name" value="GGDEF_dom"/>
</dbReference>
<dbReference type="Gene3D" id="3.20.20.450">
    <property type="entry name" value="EAL domain"/>
    <property type="match status" value="1"/>
</dbReference>
<evidence type="ECO:0000259" key="8">
    <source>
        <dbReference type="PROSITE" id="PS50883"/>
    </source>
</evidence>
<dbReference type="PANTHER" id="PTHR44757">
    <property type="entry name" value="DIGUANYLATE CYCLASE DGCP"/>
    <property type="match status" value="1"/>
</dbReference>
<dbReference type="PROSITE" id="PS50883">
    <property type="entry name" value="EAL"/>
    <property type="match status" value="1"/>
</dbReference>
<evidence type="ECO:0000313" key="10">
    <source>
        <dbReference type="EMBL" id="MBT2990836.1"/>
    </source>
</evidence>
<dbReference type="CDD" id="cd00130">
    <property type="entry name" value="PAS"/>
    <property type="match status" value="2"/>
</dbReference>
<feature type="domain" description="PAC" evidence="7">
    <location>
        <begin position="709"/>
        <end position="765"/>
    </location>
</feature>
<gene>
    <name evidence="10" type="ORF">KME65_17905</name>
</gene>
<dbReference type="NCBIfam" id="TIGR00254">
    <property type="entry name" value="GGDEF"/>
    <property type="match status" value="1"/>
</dbReference>
<dbReference type="SMART" id="SM00091">
    <property type="entry name" value="PAS"/>
    <property type="match status" value="3"/>
</dbReference>
<dbReference type="NCBIfam" id="TIGR00229">
    <property type="entry name" value="sensory_box"/>
    <property type="match status" value="2"/>
</dbReference>
<dbReference type="SMART" id="SM00086">
    <property type="entry name" value="PAC"/>
    <property type="match status" value="3"/>
</dbReference>
<dbReference type="GO" id="GO:0071732">
    <property type="term" value="P:cellular response to nitric oxide"/>
    <property type="evidence" value="ECO:0007669"/>
    <property type="project" value="UniProtKB-ARBA"/>
</dbReference>
<dbReference type="Pfam" id="PF00563">
    <property type="entry name" value="EAL"/>
    <property type="match status" value="1"/>
</dbReference>
<evidence type="ECO:0000313" key="11">
    <source>
        <dbReference type="Proteomes" id="UP000770889"/>
    </source>
</evidence>
<organism evidence="10 11">
    <name type="scientific">Candidatus Thiodiazotropha taylori</name>
    <dbReference type="NCBI Taxonomy" id="2792791"/>
    <lineage>
        <taxon>Bacteria</taxon>
        <taxon>Pseudomonadati</taxon>
        <taxon>Pseudomonadota</taxon>
        <taxon>Gammaproteobacteria</taxon>
        <taxon>Chromatiales</taxon>
        <taxon>Sedimenticolaceae</taxon>
        <taxon>Candidatus Thiodiazotropha</taxon>
    </lineage>
</organism>
<evidence type="ECO:0000256" key="2">
    <source>
        <dbReference type="ARBA" id="ARBA00012282"/>
    </source>
</evidence>
<feature type="domain" description="PAC" evidence="7">
    <location>
        <begin position="580"/>
        <end position="632"/>
    </location>
</feature>
<feature type="domain" description="PAS" evidence="6">
    <location>
        <begin position="382"/>
        <end position="452"/>
    </location>
</feature>
<dbReference type="Pfam" id="PF09084">
    <property type="entry name" value="NMT1"/>
    <property type="match status" value="1"/>
</dbReference>
<dbReference type="SUPFAM" id="SSF55785">
    <property type="entry name" value="PYP-like sensor domain (PAS domain)"/>
    <property type="match status" value="3"/>
</dbReference>
<dbReference type="AlphaFoldDB" id="A0A944MA90"/>
<evidence type="ECO:0000256" key="5">
    <source>
        <dbReference type="SAM" id="Phobius"/>
    </source>
</evidence>
<dbReference type="PANTHER" id="PTHR44757:SF2">
    <property type="entry name" value="BIOFILM ARCHITECTURE MAINTENANCE PROTEIN MBAA"/>
    <property type="match status" value="1"/>
</dbReference>
<keyword evidence="5" id="KW-0472">Membrane</keyword>
<dbReference type="Pfam" id="PF13426">
    <property type="entry name" value="PAS_9"/>
    <property type="match status" value="1"/>
</dbReference>
<feature type="transmembrane region" description="Helical" evidence="5">
    <location>
        <begin position="348"/>
        <end position="366"/>
    </location>
</feature>
<evidence type="ECO:0000259" key="9">
    <source>
        <dbReference type="PROSITE" id="PS50887"/>
    </source>
</evidence>
<feature type="domain" description="PAC" evidence="7">
    <location>
        <begin position="454"/>
        <end position="506"/>
    </location>
</feature>
<dbReference type="EMBL" id="JAHHGM010000022">
    <property type="protein sequence ID" value="MBT2990836.1"/>
    <property type="molecule type" value="Genomic_DNA"/>
</dbReference>
<dbReference type="InterPro" id="IPR035965">
    <property type="entry name" value="PAS-like_dom_sf"/>
</dbReference>
<dbReference type="PROSITE" id="PS50112">
    <property type="entry name" value="PAS"/>
    <property type="match status" value="1"/>
</dbReference>